<evidence type="ECO:0000256" key="3">
    <source>
        <dbReference type="ARBA" id="ARBA00022741"/>
    </source>
</evidence>
<dbReference type="PANTHER" id="PTHR11702">
    <property type="entry name" value="DEVELOPMENTALLY REGULATED GTP-BINDING PROTEIN-RELATED"/>
    <property type="match status" value="1"/>
</dbReference>
<dbReference type="GO" id="GO:0005525">
    <property type="term" value="F:GTP binding"/>
    <property type="evidence" value="ECO:0007669"/>
    <property type="project" value="UniProtKB-KW"/>
</dbReference>
<dbReference type="Pfam" id="PF05030">
    <property type="entry name" value="SSXT"/>
    <property type="match status" value="1"/>
</dbReference>
<dbReference type="SUPFAM" id="SSF52540">
    <property type="entry name" value="P-loop containing nucleoside triphosphate hydrolases"/>
    <property type="match status" value="1"/>
</dbReference>
<dbReference type="Ensembl" id="ENSSSUT00005037616.1">
    <property type="protein sequence ID" value="ENSSSUP00005032974.1"/>
    <property type="gene ID" value="ENSSSUG00005021207.1"/>
</dbReference>
<dbReference type="InterPro" id="IPR007726">
    <property type="entry name" value="SS18_N"/>
</dbReference>
<feature type="compositionally biased region" description="Low complexity" evidence="5">
    <location>
        <begin position="193"/>
        <end position="203"/>
    </location>
</feature>
<dbReference type="Pfam" id="PF01926">
    <property type="entry name" value="MMR_HSR1"/>
    <property type="match status" value="1"/>
</dbReference>
<proteinExistence type="inferred from homology"/>
<dbReference type="GO" id="GO:0005739">
    <property type="term" value="C:mitochondrion"/>
    <property type="evidence" value="ECO:0007669"/>
    <property type="project" value="TreeGrafter"/>
</dbReference>
<evidence type="ECO:0000259" key="7">
    <source>
        <dbReference type="PROSITE" id="PS51883"/>
    </source>
</evidence>
<keyword evidence="4" id="KW-0342">GTP-binding</keyword>
<feature type="compositionally biased region" description="Polar residues" evidence="5">
    <location>
        <begin position="105"/>
        <end position="117"/>
    </location>
</feature>
<name>A0A673V7R2_SURSU</name>
<feature type="region of interest" description="Disordered" evidence="5">
    <location>
        <begin position="49"/>
        <end position="149"/>
    </location>
</feature>
<feature type="compositionally biased region" description="Polar residues" evidence="5">
    <location>
        <begin position="173"/>
        <end position="192"/>
    </location>
</feature>
<dbReference type="GO" id="GO:0042254">
    <property type="term" value="P:ribosome biogenesis"/>
    <property type="evidence" value="ECO:0007669"/>
    <property type="project" value="UniProtKB-UniRule"/>
</dbReference>
<dbReference type="InterPro" id="IPR036726">
    <property type="entry name" value="GTP1_OBG_dom_sf"/>
</dbReference>
<dbReference type="Gene3D" id="2.70.210.12">
    <property type="entry name" value="GTP1/OBG domain"/>
    <property type="match status" value="1"/>
</dbReference>
<dbReference type="InterPro" id="IPR006073">
    <property type="entry name" value="GTP-bd"/>
</dbReference>
<evidence type="ECO:0000256" key="5">
    <source>
        <dbReference type="SAM" id="MobiDB-lite"/>
    </source>
</evidence>
<keyword evidence="9" id="KW-1185">Reference proteome</keyword>
<dbReference type="AlphaFoldDB" id="A0A673V7R2"/>
<dbReference type="GO" id="GO:0003924">
    <property type="term" value="F:GTPase activity"/>
    <property type="evidence" value="ECO:0007669"/>
    <property type="project" value="InterPro"/>
</dbReference>
<feature type="domain" description="Obg" evidence="7">
    <location>
        <begin position="355"/>
        <end position="509"/>
    </location>
</feature>
<dbReference type="PRINTS" id="PR00326">
    <property type="entry name" value="GTP1OBG"/>
</dbReference>
<feature type="region of interest" description="Disordered" evidence="5">
    <location>
        <begin position="567"/>
        <end position="631"/>
    </location>
</feature>
<dbReference type="PROSITE" id="PS51883">
    <property type="entry name" value="OBG"/>
    <property type="match status" value="1"/>
</dbReference>
<dbReference type="Pfam" id="PF01018">
    <property type="entry name" value="GTP1_OBG"/>
    <property type="match status" value="1"/>
</dbReference>
<feature type="compositionally biased region" description="Low complexity" evidence="5">
    <location>
        <begin position="67"/>
        <end position="83"/>
    </location>
</feature>
<reference evidence="8" key="2">
    <citation type="submission" date="2025-08" db="UniProtKB">
        <authorList>
            <consortium name="Ensembl"/>
        </authorList>
    </citation>
    <scope>IDENTIFICATION</scope>
</reference>
<reference evidence="8 9" key="1">
    <citation type="submission" date="2019-05" db="EMBL/GenBank/DDBJ databases">
        <title>A Chromosome-scale Meerkat (S. suricatta) Genome Assembly.</title>
        <authorList>
            <person name="Dudchenko O."/>
            <person name="Lieberman Aiden E."/>
            <person name="Tung J."/>
            <person name="Barreiro L.B."/>
            <person name="Clutton-Brock T.H."/>
        </authorList>
    </citation>
    <scope>NUCLEOTIDE SEQUENCE [LARGE SCALE GENOMIC DNA]</scope>
</reference>
<dbReference type="FunFam" id="2.70.210.12:FF:000001">
    <property type="entry name" value="GTPase Obg"/>
    <property type="match status" value="1"/>
</dbReference>
<feature type="domain" description="OBG-type G" evidence="6">
    <location>
        <begin position="510"/>
        <end position="559"/>
    </location>
</feature>
<protein>
    <recommendedName>
        <fullName evidence="10">SS18L1 subunit of BAF chromatin remodeling complex</fullName>
    </recommendedName>
</protein>
<dbReference type="InterPro" id="IPR031167">
    <property type="entry name" value="G_OBG"/>
</dbReference>
<accession>A0A673V7R2</accession>
<gene>
    <name evidence="8" type="primary">SS18L1</name>
</gene>
<organism evidence="8 9">
    <name type="scientific">Suricata suricatta</name>
    <name type="common">Meerkat</name>
    <dbReference type="NCBI Taxonomy" id="37032"/>
    <lineage>
        <taxon>Eukaryota</taxon>
        <taxon>Metazoa</taxon>
        <taxon>Chordata</taxon>
        <taxon>Craniata</taxon>
        <taxon>Vertebrata</taxon>
        <taxon>Euteleostomi</taxon>
        <taxon>Mammalia</taxon>
        <taxon>Eutheria</taxon>
        <taxon>Laurasiatheria</taxon>
        <taxon>Carnivora</taxon>
        <taxon>Feliformia</taxon>
        <taxon>Herpestidae</taxon>
        <taxon>Suricata</taxon>
    </lineage>
</organism>
<evidence type="ECO:0000313" key="8">
    <source>
        <dbReference type="Ensembl" id="ENSSSUP00005032974.1"/>
    </source>
</evidence>
<sequence length="631" mass="66584">MLDENHHLIQCILDYQSKGKTAECTQYQQILHRNLVYLATIADSNQNMQSLLPAPPTQNMNLGPGALSQSGSSQGLHSQGSLSDAIGAGLPPSSLMQGQIGNGPNHVSMQQTAQSTLPTTSMSMSGSGHGTGPGYSHSGPASQSVPLQGQGAIGNYVSRANINMQSNPVSMMHQQAASSHYNSAAQGGSQHYQGPSSMAMMGQSGQGGSMMGQRPLAPYRPSQQGSSQQYLGQEEYYGSEQYGHSQAASEPMGQQYYPEGHGDYAYPQSYTEQSYDRSFEESTQHYYEGGAMVPLRLLLGRPRTVFGGAGCWTRVGPGWLPRHSPPRPFSAGCVDFAKHQEPPGKKLLSEKKLKRRFVDQRRVLVRGGRGGDGVSCFHSEPRKEFGGPDGGDGGDGGHVILRADQQVTSLASVLSRYQGLHGQAGGRKNCSGRGGSVLYVRVPVGTSVTEGGDVVADLSCPGAEYVAALGGAGGKGNRFFLANDNRAPVTCTPGQPGQERVLFLELKTVADAGMVGFPNAGKSSLLRAISNARPAVASYPFTTLKPHVGIVRYEDHQQIAGGTSRMLSEVGCGRHPSEPGLAGPPQSLAAPPVEVRSLPGPGSALGSPRAPLRPEEGLPPTRSPSQRRRGT</sequence>
<evidence type="ECO:0000256" key="2">
    <source>
        <dbReference type="ARBA" id="ARBA00007945"/>
    </source>
</evidence>
<dbReference type="PANTHER" id="PTHR11702:SF31">
    <property type="entry name" value="MITOCHONDRIAL RIBOSOME-ASSOCIATED GTPASE 2"/>
    <property type="match status" value="1"/>
</dbReference>
<comment type="similarity">
    <text evidence="2">Belongs to the SS18 family.</text>
</comment>
<dbReference type="PROSITE" id="PS51710">
    <property type="entry name" value="G_OBG"/>
    <property type="match status" value="1"/>
</dbReference>
<dbReference type="SUPFAM" id="SSF82051">
    <property type="entry name" value="Obg GTP-binding protein N-terminal domain"/>
    <property type="match status" value="1"/>
</dbReference>
<dbReference type="Proteomes" id="UP000472268">
    <property type="component" value="Chromosome 12"/>
</dbReference>
<evidence type="ECO:0000256" key="4">
    <source>
        <dbReference type="ARBA" id="ARBA00023134"/>
    </source>
</evidence>
<dbReference type="Gene3D" id="3.40.50.300">
    <property type="entry name" value="P-loop containing nucleotide triphosphate hydrolases"/>
    <property type="match status" value="1"/>
</dbReference>
<evidence type="ECO:0000256" key="1">
    <source>
        <dbReference type="ARBA" id="ARBA00007699"/>
    </source>
</evidence>
<evidence type="ECO:0008006" key="10">
    <source>
        <dbReference type="Google" id="ProtNLM"/>
    </source>
</evidence>
<dbReference type="InterPro" id="IPR027417">
    <property type="entry name" value="P-loop_NTPase"/>
</dbReference>
<dbReference type="InterPro" id="IPR006169">
    <property type="entry name" value="GTP1_OBG_dom"/>
</dbReference>
<feature type="region of interest" description="Disordered" evidence="5">
    <location>
        <begin position="173"/>
        <end position="263"/>
    </location>
</feature>
<dbReference type="InterPro" id="IPR045086">
    <property type="entry name" value="OBG_GTPase"/>
</dbReference>
<evidence type="ECO:0000313" key="9">
    <source>
        <dbReference type="Proteomes" id="UP000472268"/>
    </source>
</evidence>
<comment type="similarity">
    <text evidence="1">Belongs to the TRAFAC class OBG-HflX-like GTPase superfamily. OBG GTPase family.</text>
</comment>
<keyword evidence="3" id="KW-0547">Nucleotide-binding</keyword>
<evidence type="ECO:0000259" key="6">
    <source>
        <dbReference type="PROSITE" id="PS51710"/>
    </source>
</evidence>
<reference evidence="8" key="3">
    <citation type="submission" date="2025-09" db="UniProtKB">
        <authorList>
            <consortium name="Ensembl"/>
        </authorList>
    </citation>
    <scope>IDENTIFICATION</scope>
</reference>